<accession>A0A6G1GPE4</accession>
<dbReference type="GO" id="GO:0033971">
    <property type="term" value="F:hydroxyisourate hydrolase activity"/>
    <property type="evidence" value="ECO:0007669"/>
    <property type="project" value="UniProtKB-EC"/>
</dbReference>
<dbReference type="GO" id="GO:0006144">
    <property type="term" value="P:purine nucleobase metabolic process"/>
    <property type="evidence" value="ECO:0007669"/>
    <property type="project" value="UniProtKB-KW"/>
</dbReference>
<dbReference type="NCBIfam" id="TIGR02962">
    <property type="entry name" value="hdxy_isourate"/>
    <property type="match status" value="1"/>
</dbReference>
<dbReference type="Proteomes" id="UP000800041">
    <property type="component" value="Unassembled WGS sequence"/>
</dbReference>
<evidence type="ECO:0000256" key="7">
    <source>
        <dbReference type="ARBA" id="ARBA00022801"/>
    </source>
</evidence>
<evidence type="ECO:0000256" key="8">
    <source>
        <dbReference type="SAM" id="MobiDB-lite"/>
    </source>
</evidence>
<reference evidence="10" key="1">
    <citation type="journal article" date="2020" name="Stud. Mycol.">
        <title>101 Dothideomycetes genomes: a test case for predicting lifestyles and emergence of pathogens.</title>
        <authorList>
            <person name="Haridas S."/>
            <person name="Albert R."/>
            <person name="Binder M."/>
            <person name="Bloem J."/>
            <person name="Labutti K."/>
            <person name="Salamov A."/>
            <person name="Andreopoulos B."/>
            <person name="Baker S."/>
            <person name="Barry K."/>
            <person name="Bills G."/>
            <person name="Bluhm B."/>
            <person name="Cannon C."/>
            <person name="Castanera R."/>
            <person name="Culley D."/>
            <person name="Daum C."/>
            <person name="Ezra D."/>
            <person name="Gonzalez J."/>
            <person name="Henrissat B."/>
            <person name="Kuo A."/>
            <person name="Liang C."/>
            <person name="Lipzen A."/>
            <person name="Lutzoni F."/>
            <person name="Magnuson J."/>
            <person name="Mondo S."/>
            <person name="Nolan M."/>
            <person name="Ohm R."/>
            <person name="Pangilinan J."/>
            <person name="Park H.-J."/>
            <person name="Ramirez L."/>
            <person name="Alfaro M."/>
            <person name="Sun H."/>
            <person name="Tritt A."/>
            <person name="Yoshinaga Y."/>
            <person name="Zwiers L.-H."/>
            <person name="Turgeon B."/>
            <person name="Goodwin S."/>
            <person name="Spatafora J."/>
            <person name="Crous P."/>
            <person name="Grigoriev I."/>
        </authorList>
    </citation>
    <scope>NUCLEOTIDE SEQUENCE</scope>
    <source>
        <strain evidence="10">CBS 113979</strain>
    </source>
</reference>
<feature type="domain" description="Transthyretin/hydroxyisourate hydrolase" evidence="9">
    <location>
        <begin position="51"/>
        <end position="179"/>
    </location>
</feature>
<comment type="subunit">
    <text evidence="4">Homotetramer.</text>
</comment>
<dbReference type="InterPro" id="IPR014306">
    <property type="entry name" value="Hydroxyisourate_hydrolase"/>
</dbReference>
<sequence length="180" mass="19469">MSSHQTKERLSAITSHLEDPAPPPAQNLRNIKPPTPSPASKFTMAQEKPPITCHVLDTTTGLPATGVPCTLTVHISPVASGTSYTAVTNEDGRVAGWTSASSSSSSPSPSVNEVFKHTVEGGKQTWSIKFEMEEYYKRKGVECFFPEAELRFVTRGSDGKGHYHVPLLVGPFGYTTYRGS</sequence>
<evidence type="ECO:0000256" key="1">
    <source>
        <dbReference type="ARBA" id="ARBA00001043"/>
    </source>
</evidence>
<dbReference type="EMBL" id="ML977181">
    <property type="protein sequence ID" value="KAF1982702.1"/>
    <property type="molecule type" value="Genomic_DNA"/>
</dbReference>
<evidence type="ECO:0000259" key="9">
    <source>
        <dbReference type="Pfam" id="PF00576"/>
    </source>
</evidence>
<evidence type="ECO:0000256" key="6">
    <source>
        <dbReference type="ARBA" id="ARBA00022631"/>
    </source>
</evidence>
<feature type="region of interest" description="Disordered" evidence="8">
    <location>
        <begin position="1"/>
        <end position="43"/>
    </location>
</feature>
<dbReference type="AlphaFoldDB" id="A0A6G1GPE4"/>
<dbReference type="EC" id="3.5.2.17" evidence="5"/>
<evidence type="ECO:0000256" key="4">
    <source>
        <dbReference type="ARBA" id="ARBA00011881"/>
    </source>
</evidence>
<comment type="similarity">
    <text evidence="3">Belongs to the transthyretin family. 5-hydroxyisourate hydrolase subfamily.</text>
</comment>
<name>A0A6G1GPE4_9PEZI</name>
<organism evidence="10 11">
    <name type="scientific">Aulographum hederae CBS 113979</name>
    <dbReference type="NCBI Taxonomy" id="1176131"/>
    <lineage>
        <taxon>Eukaryota</taxon>
        <taxon>Fungi</taxon>
        <taxon>Dikarya</taxon>
        <taxon>Ascomycota</taxon>
        <taxon>Pezizomycotina</taxon>
        <taxon>Dothideomycetes</taxon>
        <taxon>Pleosporomycetidae</taxon>
        <taxon>Aulographales</taxon>
        <taxon>Aulographaceae</taxon>
    </lineage>
</organism>
<evidence type="ECO:0000256" key="3">
    <source>
        <dbReference type="ARBA" id="ARBA00009850"/>
    </source>
</evidence>
<dbReference type="Gene3D" id="2.60.40.180">
    <property type="entry name" value="Transthyretin/hydroxyisourate hydrolase domain"/>
    <property type="match status" value="1"/>
</dbReference>
<evidence type="ECO:0000313" key="11">
    <source>
        <dbReference type="Proteomes" id="UP000800041"/>
    </source>
</evidence>
<keyword evidence="7 10" id="KW-0378">Hydrolase</keyword>
<dbReference type="PANTHER" id="PTHR10395">
    <property type="entry name" value="URICASE AND TRANSTHYRETIN-RELATED"/>
    <property type="match status" value="1"/>
</dbReference>
<dbReference type="CDD" id="cd05822">
    <property type="entry name" value="TLP_HIUase"/>
    <property type="match status" value="1"/>
</dbReference>
<comment type="catalytic activity">
    <reaction evidence="1">
        <text>5-hydroxyisourate + H2O = 5-hydroxy-2-oxo-4-ureido-2,5-dihydro-1H-imidazole-5-carboxylate + H(+)</text>
        <dbReference type="Rhea" id="RHEA:23736"/>
        <dbReference type="ChEBI" id="CHEBI:15377"/>
        <dbReference type="ChEBI" id="CHEBI:15378"/>
        <dbReference type="ChEBI" id="CHEBI:18072"/>
        <dbReference type="ChEBI" id="CHEBI:58639"/>
        <dbReference type="EC" id="3.5.2.17"/>
    </reaction>
</comment>
<keyword evidence="11" id="KW-1185">Reference proteome</keyword>
<dbReference type="InterPro" id="IPR023416">
    <property type="entry name" value="Transthyretin/HIU_hydrolase_d"/>
</dbReference>
<evidence type="ECO:0000256" key="5">
    <source>
        <dbReference type="ARBA" id="ARBA00012609"/>
    </source>
</evidence>
<proteinExistence type="inferred from homology"/>
<dbReference type="SUPFAM" id="SSF49472">
    <property type="entry name" value="Transthyretin (synonym: prealbumin)"/>
    <property type="match status" value="1"/>
</dbReference>
<feature type="compositionally biased region" description="Basic and acidic residues" evidence="8">
    <location>
        <begin position="1"/>
        <end position="10"/>
    </location>
</feature>
<gene>
    <name evidence="10" type="ORF">K402DRAFT_397235</name>
</gene>
<dbReference type="InterPro" id="IPR036817">
    <property type="entry name" value="Transthyretin/HIU_hydrolase_sf"/>
</dbReference>
<dbReference type="PANTHER" id="PTHR10395:SF7">
    <property type="entry name" value="5-HYDROXYISOURATE HYDROLASE"/>
    <property type="match status" value="1"/>
</dbReference>
<protein>
    <recommendedName>
        <fullName evidence="5">hydroxyisourate hydrolase</fullName>
        <ecNumber evidence="5">3.5.2.17</ecNumber>
    </recommendedName>
</protein>
<keyword evidence="6" id="KW-0659">Purine metabolism</keyword>
<dbReference type="Pfam" id="PF00576">
    <property type="entry name" value="Transthyretin"/>
    <property type="match status" value="1"/>
</dbReference>
<evidence type="ECO:0000313" key="10">
    <source>
        <dbReference type="EMBL" id="KAF1982702.1"/>
    </source>
</evidence>
<evidence type="ECO:0000256" key="2">
    <source>
        <dbReference type="ARBA" id="ARBA00002704"/>
    </source>
</evidence>
<comment type="function">
    <text evidence="2">Catalyzes the hydrolysis of 5-hydroxyisourate (HIU) to 2-oxo-4-hydroxy-4-carboxy-5-ureidoimidazoline (OHCU).</text>
</comment>
<dbReference type="OrthoDB" id="10265230at2759"/>